<sequence length="38" mass="3766">MLVMRKAPDALAIALGDGEIARVHAAAGSTRCAPGSGM</sequence>
<dbReference type="AlphaFoldDB" id="A0A6J4HI14"/>
<reference evidence="1" key="1">
    <citation type="submission" date="2020-02" db="EMBL/GenBank/DDBJ databases">
        <authorList>
            <person name="Meier V. D."/>
        </authorList>
    </citation>
    <scope>NUCLEOTIDE SEQUENCE</scope>
    <source>
        <strain evidence="1">AVDCRST_MAG26</strain>
    </source>
</reference>
<gene>
    <name evidence="1" type="ORF">AVDCRST_MAG26-663</name>
</gene>
<name>A0A6J4HI14_9CHLR</name>
<accession>A0A6J4HI14</accession>
<evidence type="ECO:0000313" key="1">
    <source>
        <dbReference type="EMBL" id="CAA9224180.1"/>
    </source>
</evidence>
<dbReference type="EMBL" id="CADCTK010000167">
    <property type="protein sequence ID" value="CAA9224180.1"/>
    <property type="molecule type" value="Genomic_DNA"/>
</dbReference>
<proteinExistence type="predicted"/>
<protein>
    <submittedName>
        <fullName evidence="1">Uncharacterized protein</fullName>
    </submittedName>
</protein>
<organism evidence="1">
    <name type="scientific">uncultured Chloroflexia bacterium</name>
    <dbReference type="NCBI Taxonomy" id="1672391"/>
    <lineage>
        <taxon>Bacteria</taxon>
        <taxon>Bacillati</taxon>
        <taxon>Chloroflexota</taxon>
        <taxon>Chloroflexia</taxon>
        <taxon>environmental samples</taxon>
    </lineage>
</organism>